<name>A0AAD1ZRE5_9LAMI</name>
<keyword evidence="3" id="KW-1185">Reference proteome</keyword>
<evidence type="ECO:0000256" key="1">
    <source>
        <dbReference type="SAM" id="SignalP"/>
    </source>
</evidence>
<gene>
    <name evidence="2" type="ORF">FPE_LOCUS21843</name>
</gene>
<sequence length="107" mass="9897">MAKLCIMFLLVALVVAQATARVLPVDMGLILNEQKNIPTFGGMGGIATGLGFGLGMGGLGGLGDVIGAGGFGGLGGGVGSGLGGGASVGDVGANPGNSTDPGAGTVP</sequence>
<dbReference type="Proteomes" id="UP000834106">
    <property type="component" value="Chromosome 13"/>
</dbReference>
<feature type="signal peptide" evidence="1">
    <location>
        <begin position="1"/>
        <end position="20"/>
    </location>
</feature>
<protein>
    <recommendedName>
        <fullName evidence="4">Glycine-rich protein</fullName>
    </recommendedName>
</protein>
<evidence type="ECO:0000313" key="3">
    <source>
        <dbReference type="Proteomes" id="UP000834106"/>
    </source>
</evidence>
<organism evidence="2 3">
    <name type="scientific">Fraxinus pennsylvanica</name>
    <dbReference type="NCBI Taxonomy" id="56036"/>
    <lineage>
        <taxon>Eukaryota</taxon>
        <taxon>Viridiplantae</taxon>
        <taxon>Streptophyta</taxon>
        <taxon>Embryophyta</taxon>
        <taxon>Tracheophyta</taxon>
        <taxon>Spermatophyta</taxon>
        <taxon>Magnoliopsida</taxon>
        <taxon>eudicotyledons</taxon>
        <taxon>Gunneridae</taxon>
        <taxon>Pentapetalae</taxon>
        <taxon>asterids</taxon>
        <taxon>lamiids</taxon>
        <taxon>Lamiales</taxon>
        <taxon>Oleaceae</taxon>
        <taxon>Oleeae</taxon>
        <taxon>Fraxinus</taxon>
    </lineage>
</organism>
<dbReference type="AlphaFoldDB" id="A0AAD1ZRE5"/>
<accession>A0AAD1ZRE5</accession>
<evidence type="ECO:0008006" key="4">
    <source>
        <dbReference type="Google" id="ProtNLM"/>
    </source>
</evidence>
<keyword evidence="1" id="KW-0732">Signal</keyword>
<feature type="chain" id="PRO_5041992636" description="Glycine-rich protein" evidence="1">
    <location>
        <begin position="21"/>
        <end position="107"/>
    </location>
</feature>
<dbReference type="EMBL" id="OU503048">
    <property type="protein sequence ID" value="CAI9774413.1"/>
    <property type="molecule type" value="Genomic_DNA"/>
</dbReference>
<reference evidence="2" key="1">
    <citation type="submission" date="2023-05" db="EMBL/GenBank/DDBJ databases">
        <authorList>
            <person name="Huff M."/>
        </authorList>
    </citation>
    <scope>NUCLEOTIDE SEQUENCE</scope>
</reference>
<evidence type="ECO:0000313" key="2">
    <source>
        <dbReference type="EMBL" id="CAI9774413.1"/>
    </source>
</evidence>
<proteinExistence type="predicted"/>